<keyword evidence="5 11" id="KW-0418">Kinase</keyword>
<keyword evidence="9" id="KW-1133">Transmembrane helix</keyword>
<evidence type="ECO:0000256" key="7">
    <source>
        <dbReference type="PROSITE-ProRule" id="PRU10141"/>
    </source>
</evidence>
<dbReference type="SMART" id="SM00220">
    <property type="entry name" value="S_TKc"/>
    <property type="match status" value="1"/>
</dbReference>
<evidence type="ECO:0000256" key="8">
    <source>
        <dbReference type="SAM" id="MobiDB-lite"/>
    </source>
</evidence>
<dbReference type="PROSITE" id="PS00107">
    <property type="entry name" value="PROTEIN_KINASE_ATP"/>
    <property type="match status" value="1"/>
</dbReference>
<comment type="similarity">
    <text evidence="1">Belongs to the protein kinase superfamily. NEK Ser/Thr protein kinase family. NIMA subfamily.</text>
</comment>
<dbReference type="InterPro" id="IPR050660">
    <property type="entry name" value="NEK_Ser/Thr_kinase"/>
</dbReference>
<dbReference type="Pfam" id="PF00069">
    <property type="entry name" value="Pkinase"/>
    <property type="match status" value="1"/>
</dbReference>
<accession>A0ABT4IAN8</accession>
<keyword evidence="6 7" id="KW-0067">ATP-binding</keyword>
<feature type="region of interest" description="Disordered" evidence="8">
    <location>
        <begin position="429"/>
        <end position="459"/>
    </location>
</feature>
<feature type="compositionally biased region" description="Basic and acidic residues" evidence="8">
    <location>
        <begin position="305"/>
        <end position="321"/>
    </location>
</feature>
<protein>
    <recommendedName>
        <fullName evidence="2">non-specific serine/threonine protein kinase</fullName>
        <ecNumber evidence="2">2.7.11.1</ecNumber>
    </recommendedName>
</protein>
<dbReference type="Gene3D" id="1.10.510.10">
    <property type="entry name" value="Transferase(Phosphotransferase) domain 1"/>
    <property type="match status" value="1"/>
</dbReference>
<dbReference type="CDD" id="cd14014">
    <property type="entry name" value="STKc_PknB_like"/>
    <property type="match status" value="1"/>
</dbReference>
<keyword evidence="12" id="KW-1185">Reference proteome</keyword>
<evidence type="ECO:0000256" key="9">
    <source>
        <dbReference type="SAM" id="Phobius"/>
    </source>
</evidence>
<dbReference type="EC" id="2.7.11.1" evidence="2"/>
<dbReference type="Gene3D" id="3.30.200.20">
    <property type="entry name" value="Phosphorylase Kinase, domain 1"/>
    <property type="match status" value="1"/>
</dbReference>
<evidence type="ECO:0000256" key="4">
    <source>
        <dbReference type="ARBA" id="ARBA00022741"/>
    </source>
</evidence>
<evidence type="ECO:0000256" key="5">
    <source>
        <dbReference type="ARBA" id="ARBA00022777"/>
    </source>
</evidence>
<dbReference type="InterPro" id="IPR017441">
    <property type="entry name" value="Protein_kinase_ATP_BS"/>
</dbReference>
<feature type="transmembrane region" description="Helical" evidence="9">
    <location>
        <begin position="400"/>
        <end position="422"/>
    </location>
</feature>
<keyword evidence="9" id="KW-0472">Membrane</keyword>
<keyword evidence="4 7" id="KW-0547">Nucleotide-binding</keyword>
<proteinExistence type="inferred from homology"/>
<dbReference type="InterPro" id="IPR008271">
    <property type="entry name" value="Ser/Thr_kinase_AS"/>
</dbReference>
<evidence type="ECO:0000256" key="6">
    <source>
        <dbReference type="ARBA" id="ARBA00022840"/>
    </source>
</evidence>
<feature type="region of interest" description="Disordered" evidence="8">
    <location>
        <begin position="290"/>
        <end position="369"/>
    </location>
</feature>
<evidence type="ECO:0000313" key="11">
    <source>
        <dbReference type="EMBL" id="MCZ0858809.1"/>
    </source>
</evidence>
<dbReference type="GO" id="GO:0016301">
    <property type="term" value="F:kinase activity"/>
    <property type="evidence" value="ECO:0007669"/>
    <property type="project" value="UniProtKB-KW"/>
</dbReference>
<dbReference type="PROSITE" id="PS00108">
    <property type="entry name" value="PROTEIN_KINASE_ST"/>
    <property type="match status" value="1"/>
</dbReference>
<sequence length="706" mass="73392">MDQSTQGAGGRALGTRYTLTSRLGRGATGEVWLATERRSGRRVAAKLLRPEYLEETAVVDRFVRERSILLGLRHPGIVAVTDLVVDGEDLAIVMDYLEGGSLRRVLREDGPLEPARAATTAALILDALEYAHGKRVVHRDIKPDNVLLTSGWPEDGEGSLKLGDFGVSRLLEDSARLTSAIAGTPHYMPPELIDAGASGTPGDVYSTGIMLYELLAGRTPFAGSGTDFTVAQRHLTAAPPRLELPSPLWALLEDMLAKSPEQRPSAGEAARRLRDLEPVLVGLPALRPAEQASEDIEPTYLPTAVRDRRGSGPEEPGRAGPEEPPAPDDGDGGGAAQEGAEEEAKRTGQEGEERAEEEALPDLGEAPDETVVRPLRAGTAQSPQEAEETGAPPARGRRRLLMIAAAVLVVVLVAGGGTLWWLRWRTPSEPAATASPTGPAATGTVQASLNGTATPTGLTTNRSAVLEPSTGAVQLTISYGAQGAPLKGPFLEVIPGLATADTQDAGPSCPSVVWPQEQQQRNQPKATGISTACAWSIETPTIPAGGEMSVTAVVDLDLPSEDPEGALSQWLSEVSQATTAALDDAAVVSTAYPVQRLRDIAVQAPQQAVVSSPVTVTLVPVWPSGADPVNPLFVSSAVGPPSTLLTSVAGDTGVVFADGCAGALVVSADGRSVAAVSPASQCTIRAQVGNFTSLTSNSFSVVGHGG</sequence>
<comment type="caution">
    <text evidence="11">The sequence shown here is derived from an EMBL/GenBank/DDBJ whole genome shotgun (WGS) entry which is preliminary data.</text>
</comment>
<feature type="compositionally biased region" description="Basic and acidic residues" evidence="8">
    <location>
        <begin position="342"/>
        <end position="352"/>
    </location>
</feature>
<evidence type="ECO:0000259" key="10">
    <source>
        <dbReference type="PROSITE" id="PS50011"/>
    </source>
</evidence>
<dbReference type="PROSITE" id="PS50011">
    <property type="entry name" value="PROTEIN_KINASE_DOM"/>
    <property type="match status" value="1"/>
</dbReference>
<evidence type="ECO:0000256" key="3">
    <source>
        <dbReference type="ARBA" id="ARBA00022679"/>
    </source>
</evidence>
<dbReference type="InterPro" id="IPR000719">
    <property type="entry name" value="Prot_kinase_dom"/>
</dbReference>
<organism evidence="11 12">
    <name type="scientific">Actinomyces israelii</name>
    <dbReference type="NCBI Taxonomy" id="1659"/>
    <lineage>
        <taxon>Bacteria</taxon>
        <taxon>Bacillati</taxon>
        <taxon>Actinomycetota</taxon>
        <taxon>Actinomycetes</taxon>
        <taxon>Actinomycetales</taxon>
        <taxon>Actinomycetaceae</taxon>
        <taxon>Actinomyces</taxon>
    </lineage>
</organism>
<feature type="compositionally biased region" description="Acidic residues" evidence="8">
    <location>
        <begin position="353"/>
        <end position="368"/>
    </location>
</feature>
<dbReference type="InterPro" id="IPR011009">
    <property type="entry name" value="Kinase-like_dom_sf"/>
</dbReference>
<reference evidence="11" key="1">
    <citation type="submission" date="2022-10" db="EMBL/GenBank/DDBJ databases">
        <title>Genome sequence of Actinomyces israelii ATCC 10048.</title>
        <authorList>
            <person name="Watt R.M."/>
            <person name="Tong W.M."/>
        </authorList>
    </citation>
    <scope>NUCLEOTIDE SEQUENCE</scope>
    <source>
        <strain evidence="11">ATCC 10048</strain>
    </source>
</reference>
<keyword evidence="9" id="KW-0812">Transmembrane</keyword>
<dbReference type="PANTHER" id="PTHR43671">
    <property type="entry name" value="SERINE/THREONINE-PROTEIN KINASE NEK"/>
    <property type="match status" value="1"/>
</dbReference>
<dbReference type="SUPFAM" id="SSF56112">
    <property type="entry name" value="Protein kinase-like (PK-like)"/>
    <property type="match status" value="1"/>
</dbReference>
<dbReference type="EMBL" id="JAPTMY010000030">
    <property type="protein sequence ID" value="MCZ0858809.1"/>
    <property type="molecule type" value="Genomic_DNA"/>
</dbReference>
<name>A0ABT4IAN8_9ACTO</name>
<feature type="compositionally biased region" description="Polar residues" evidence="8">
    <location>
        <begin position="445"/>
        <end position="459"/>
    </location>
</feature>
<evidence type="ECO:0000256" key="1">
    <source>
        <dbReference type="ARBA" id="ARBA00010886"/>
    </source>
</evidence>
<feature type="domain" description="Protein kinase" evidence="10">
    <location>
        <begin position="17"/>
        <end position="280"/>
    </location>
</feature>
<evidence type="ECO:0000256" key="2">
    <source>
        <dbReference type="ARBA" id="ARBA00012513"/>
    </source>
</evidence>
<feature type="binding site" evidence="7">
    <location>
        <position position="46"/>
    </location>
    <ligand>
        <name>ATP</name>
        <dbReference type="ChEBI" id="CHEBI:30616"/>
    </ligand>
</feature>
<gene>
    <name evidence="11" type="ORF">OHJ16_12235</name>
</gene>
<dbReference type="Proteomes" id="UP001072034">
    <property type="component" value="Unassembled WGS sequence"/>
</dbReference>
<keyword evidence="3" id="KW-0808">Transferase</keyword>
<dbReference type="RefSeq" id="WP_268918135.1">
    <property type="nucleotide sequence ID" value="NZ_JAPTMY010000030.1"/>
</dbReference>
<dbReference type="PANTHER" id="PTHR43671:SF13">
    <property type="entry name" value="SERINE_THREONINE-PROTEIN KINASE NEK2"/>
    <property type="match status" value="1"/>
</dbReference>
<evidence type="ECO:0000313" key="12">
    <source>
        <dbReference type="Proteomes" id="UP001072034"/>
    </source>
</evidence>
<feature type="compositionally biased region" description="Low complexity" evidence="8">
    <location>
        <begin position="429"/>
        <end position="444"/>
    </location>
</feature>